<evidence type="ECO:0000313" key="2">
    <source>
        <dbReference type="Proteomes" id="UP000441162"/>
    </source>
</evidence>
<proteinExistence type="predicted"/>
<dbReference type="AlphaFoldDB" id="A0A4Q5HZ83"/>
<name>A0A4Q5HZ83_9BACT</name>
<organism evidence="1 2">
    <name type="scientific">Phocaeicola dorei</name>
    <dbReference type="NCBI Taxonomy" id="357276"/>
    <lineage>
        <taxon>Bacteria</taxon>
        <taxon>Pseudomonadati</taxon>
        <taxon>Bacteroidota</taxon>
        <taxon>Bacteroidia</taxon>
        <taxon>Bacteroidales</taxon>
        <taxon>Bacteroidaceae</taxon>
        <taxon>Phocaeicola</taxon>
    </lineage>
</organism>
<comment type="caution">
    <text evidence="1">The sequence shown here is derived from an EMBL/GenBank/DDBJ whole genome shotgun (WGS) entry which is preliminary data.</text>
</comment>
<dbReference type="EMBL" id="VVZA01000001">
    <property type="protein sequence ID" value="KAA5408172.1"/>
    <property type="molecule type" value="Genomic_DNA"/>
</dbReference>
<evidence type="ECO:0000313" key="1">
    <source>
        <dbReference type="EMBL" id="KAA5408172.1"/>
    </source>
</evidence>
<accession>A0A4Q5HZ83</accession>
<dbReference type="RefSeq" id="WP_130053656.1">
    <property type="nucleotide sequence ID" value="NZ_VVYY01000002.1"/>
</dbReference>
<sequence length="65" mass="7554">MAYILSDSFKLLGIKTMGLFLSYPIRENKKTQPKFRTFDILQLGDISKLSTYSNSDEETEYKHSN</sequence>
<reference evidence="1 2" key="1">
    <citation type="journal article" date="2019" name="Nat. Med.">
        <title>A library of human gut bacterial isolates paired with longitudinal multiomics data enables mechanistic microbiome research.</title>
        <authorList>
            <person name="Poyet M."/>
            <person name="Groussin M."/>
            <person name="Gibbons S.M."/>
            <person name="Avila-Pacheco J."/>
            <person name="Jiang X."/>
            <person name="Kearney S.M."/>
            <person name="Perrotta A.R."/>
            <person name="Berdy B."/>
            <person name="Zhao S."/>
            <person name="Lieberman T.D."/>
            <person name="Swanson P.K."/>
            <person name="Smith M."/>
            <person name="Roesemann S."/>
            <person name="Alexander J.E."/>
            <person name="Rich S.A."/>
            <person name="Livny J."/>
            <person name="Vlamakis H."/>
            <person name="Clish C."/>
            <person name="Bullock K."/>
            <person name="Deik A."/>
            <person name="Scott J."/>
            <person name="Pierce K.A."/>
            <person name="Xavier R.J."/>
            <person name="Alm E.J."/>
        </authorList>
    </citation>
    <scope>NUCLEOTIDE SEQUENCE [LARGE SCALE GENOMIC DNA]</scope>
    <source>
        <strain evidence="1 2">BIOML-A4</strain>
    </source>
</reference>
<gene>
    <name evidence="1" type="ORF">F2Y51_01905</name>
</gene>
<dbReference type="Proteomes" id="UP000441162">
    <property type="component" value="Unassembled WGS sequence"/>
</dbReference>
<protein>
    <submittedName>
        <fullName evidence="1">Uncharacterized protein</fullName>
    </submittedName>
</protein>